<dbReference type="RefSeq" id="XP_064852287.1">
    <property type="nucleotide sequence ID" value="XM_064996215.1"/>
</dbReference>
<comment type="caution">
    <text evidence="4">The sequence shown here is derived from an EMBL/GenBank/DDBJ whole genome shotgun (WGS) entry which is preliminary data.</text>
</comment>
<feature type="domain" description="Tag1-like fifth Ig-like" evidence="3">
    <location>
        <begin position="1064"/>
        <end position="1177"/>
    </location>
</feature>
<feature type="compositionally biased region" description="Low complexity" evidence="1">
    <location>
        <begin position="45"/>
        <end position="61"/>
    </location>
</feature>
<keyword evidence="2" id="KW-1133">Transmembrane helix</keyword>
<dbReference type="GeneID" id="90073266"/>
<dbReference type="EMBL" id="BTFZ01000006">
    <property type="protein sequence ID" value="GMM35287.1"/>
    <property type="molecule type" value="Genomic_DNA"/>
</dbReference>
<gene>
    <name evidence="4" type="ORF">DASC09_026120</name>
</gene>
<feature type="compositionally biased region" description="Polar residues" evidence="1">
    <location>
        <begin position="62"/>
        <end position="79"/>
    </location>
</feature>
<feature type="region of interest" description="Disordered" evidence="1">
    <location>
        <begin position="1"/>
        <end position="96"/>
    </location>
</feature>
<proteinExistence type="predicted"/>
<evidence type="ECO:0000313" key="4">
    <source>
        <dbReference type="EMBL" id="GMM35287.1"/>
    </source>
</evidence>
<keyword evidence="2" id="KW-0472">Membrane</keyword>
<organism evidence="4 5">
    <name type="scientific">Saccharomycopsis crataegensis</name>
    <dbReference type="NCBI Taxonomy" id="43959"/>
    <lineage>
        <taxon>Eukaryota</taxon>
        <taxon>Fungi</taxon>
        <taxon>Dikarya</taxon>
        <taxon>Ascomycota</taxon>
        <taxon>Saccharomycotina</taxon>
        <taxon>Saccharomycetes</taxon>
        <taxon>Saccharomycopsidaceae</taxon>
        <taxon>Saccharomycopsis</taxon>
    </lineage>
</organism>
<feature type="compositionally biased region" description="Basic residues" evidence="1">
    <location>
        <begin position="26"/>
        <end position="44"/>
    </location>
</feature>
<evidence type="ECO:0000256" key="1">
    <source>
        <dbReference type="SAM" id="MobiDB-lite"/>
    </source>
</evidence>
<evidence type="ECO:0000259" key="3">
    <source>
        <dbReference type="Pfam" id="PF26153"/>
    </source>
</evidence>
<reference evidence="4 5" key="1">
    <citation type="journal article" date="2023" name="Elife">
        <title>Identification of key yeast species and microbe-microbe interactions impacting larval growth of Drosophila in the wild.</title>
        <authorList>
            <person name="Mure A."/>
            <person name="Sugiura Y."/>
            <person name="Maeda R."/>
            <person name="Honda K."/>
            <person name="Sakurai N."/>
            <person name="Takahashi Y."/>
            <person name="Watada M."/>
            <person name="Katoh T."/>
            <person name="Gotoh A."/>
            <person name="Gotoh Y."/>
            <person name="Taniguchi I."/>
            <person name="Nakamura K."/>
            <person name="Hayashi T."/>
            <person name="Katayama T."/>
            <person name="Uemura T."/>
            <person name="Hattori Y."/>
        </authorList>
    </citation>
    <scope>NUCLEOTIDE SEQUENCE [LARGE SCALE GENOMIC DNA]</scope>
    <source>
        <strain evidence="4 5">SC-9</strain>
    </source>
</reference>
<keyword evidence="5" id="KW-1185">Reference proteome</keyword>
<evidence type="ECO:0000256" key="2">
    <source>
        <dbReference type="SAM" id="Phobius"/>
    </source>
</evidence>
<accession>A0AAV5QL61</accession>
<dbReference type="Pfam" id="PF26153">
    <property type="entry name" value="LEA-2L_5"/>
    <property type="match status" value="1"/>
</dbReference>
<dbReference type="Proteomes" id="UP001360560">
    <property type="component" value="Unassembled WGS sequence"/>
</dbReference>
<dbReference type="InterPro" id="IPR059066">
    <property type="entry name" value="Ig_Tag1-like_5th"/>
</dbReference>
<name>A0AAV5QL61_9ASCO</name>
<dbReference type="AlphaFoldDB" id="A0AAV5QL61"/>
<protein>
    <recommendedName>
        <fullName evidence="3">Tag1-like fifth Ig-like domain-containing protein</fullName>
    </recommendedName>
</protein>
<feature type="transmembrane region" description="Helical" evidence="2">
    <location>
        <begin position="264"/>
        <end position="282"/>
    </location>
</feature>
<sequence>MSSLYRVDSIKSMGKRAVSSDLTRKLSTRRILSKFRRDKSKPKSRSSNDNDNSEGSSGSPDKTLNNYSVLSDDVQSTTPDIEGYAATDKPVDKDTIDKNINNPIPHAAELEKVVNPEETIKVKQQEELANDVSNNIPINPENQERQEESAPLLPRNTNDIKDAETSIDAHSIEPILQSTQDNSRGQAKHTTLSHPAYPVIDDTILLLRSPQSYGAINIVDIPESSSLVGNHIHVDEGNSLLPKPVTAPNIIGNHSRKWPTRGKWMASILIIVIAGLLIWQYIVHQTLLLITSVSNFQVDNVRLQRIDNSGVCIAANGSLNFDFEDLHGWRRWYGQIFSSTVREVSVIEAEKVGVAIELVIIDDINAINENTFKVAEFQLTKPIALDFLADSPMNITNQYIEIKETDMAGLLSALGDIYSGNNYKVDNLKMLVSLDVQQCDVESTILGLKIRKKISTSLSPLLELDLEESKRFFDIKKSDIIGKTFPFTIIDNDLLSVVVDEFSITSTSVPQVEILANIESSVDFKKDIVDYNVGLNEILWSVKMQNCQGKLVDLMAVNVGKLEVEKVSMHKRIHSLQIQVQIPEISNSLLEDCGDHYSILNSLLINVLKDYDPLDESMLFISASHSNNPAWLNYVLSNVEIPISINFLKRFFTNSNNFMAAKGDFISNYLLDFELSKSELYLPKQVSENDINPVLTSLESTIQFRIPDFIDSTHNIIEFQVDSFSGDLEICHCDSEKEIDILEVEFINNQSLNIEFDYLVNKSVTMNLHLTDNEIVIVNSSDLNLILVNDLSTISDGESEILLFNFAPLVSLNISKFALLNGGDEFQFKDIPFSVNYNLNTSDLIPTVVRNHNVTSLVDYMIQNLIIHITDIVYISSTSDSLVVAVNLKIFTPDDLYDDPSKQYSLITDYISEKLIDLHFGYNGTKLGHAIMKEMDFNSSRLYSNVSILVDLNPSSFDGEDGLGKIMVRELLSNFISNEFPKIEIFGHSESFPSSKKISEVLEGVNISFQLPEYNCPVSPTNKHEYLLSTLKEDDNRGESTGLSLTNDIWEHFGDPGTFGKSSPGGFIISVTMHIMTSEIEFEVHNPIVNSFVDVLIYSGKAIYHDANEDGTPIEIELAHIKTNTILRIPPGVYRTPRLPITYESKGVAGDILRKAINGKLDIESRAEFQLKIGDYDIDMDYSGDGTVAQIRL</sequence>
<keyword evidence="2" id="KW-0812">Transmembrane</keyword>
<evidence type="ECO:0000313" key="5">
    <source>
        <dbReference type="Proteomes" id="UP001360560"/>
    </source>
</evidence>